<dbReference type="GO" id="GO:0051536">
    <property type="term" value="F:iron-sulfur cluster binding"/>
    <property type="evidence" value="ECO:0007669"/>
    <property type="project" value="InterPro"/>
</dbReference>
<reference evidence="3" key="1">
    <citation type="submission" date="2018-02" db="EMBL/GenBank/DDBJ databases">
        <title>Genome sequence of Desulfocucumis palustris strain NAW-5.</title>
        <authorList>
            <person name="Watanabe M."/>
            <person name="Kojima H."/>
            <person name="Fukui M."/>
        </authorList>
    </citation>
    <scope>NUCLEOTIDE SEQUENCE [LARGE SCALE GENOMIC DNA]</scope>
    <source>
        <strain evidence="3">NAW-5</strain>
    </source>
</reference>
<organism evidence="2 3">
    <name type="scientific">Desulfocucumis palustris</name>
    <dbReference type="NCBI Taxonomy" id="1898651"/>
    <lineage>
        <taxon>Bacteria</taxon>
        <taxon>Bacillati</taxon>
        <taxon>Bacillota</taxon>
        <taxon>Clostridia</taxon>
        <taxon>Eubacteriales</taxon>
        <taxon>Desulfocucumaceae</taxon>
        <taxon>Desulfocucumis</taxon>
    </lineage>
</organism>
<dbReference type="Gene3D" id="3.80.30.20">
    <property type="entry name" value="tm_1862 like domain"/>
    <property type="match status" value="1"/>
</dbReference>
<dbReference type="GO" id="GO:0003824">
    <property type="term" value="F:catalytic activity"/>
    <property type="evidence" value="ECO:0007669"/>
    <property type="project" value="InterPro"/>
</dbReference>
<evidence type="ECO:0000259" key="1">
    <source>
        <dbReference type="PROSITE" id="PS51918"/>
    </source>
</evidence>
<dbReference type="SFLD" id="SFLDS00029">
    <property type="entry name" value="Radical_SAM"/>
    <property type="match status" value="1"/>
</dbReference>
<dbReference type="InterPro" id="IPR045784">
    <property type="entry name" value="Radical_SAM_N2"/>
</dbReference>
<dbReference type="SUPFAM" id="SSF102114">
    <property type="entry name" value="Radical SAM enzymes"/>
    <property type="match status" value="1"/>
</dbReference>
<name>A0A2L2XEV2_9FIRM</name>
<protein>
    <submittedName>
        <fullName evidence="2">Fe-S oxidoreductase</fullName>
    </submittedName>
</protein>
<dbReference type="InterPro" id="IPR006638">
    <property type="entry name" value="Elp3/MiaA/NifB-like_rSAM"/>
</dbReference>
<dbReference type="InterPro" id="IPR058240">
    <property type="entry name" value="rSAM_sf"/>
</dbReference>
<dbReference type="CDD" id="cd01335">
    <property type="entry name" value="Radical_SAM"/>
    <property type="match status" value="1"/>
</dbReference>
<dbReference type="PANTHER" id="PTHR42731:SF1">
    <property type="entry name" value="RADICAL SAM DOMAIN PROTEIN"/>
    <property type="match status" value="1"/>
</dbReference>
<evidence type="ECO:0000313" key="2">
    <source>
        <dbReference type="EMBL" id="GBF34877.1"/>
    </source>
</evidence>
<dbReference type="InterPro" id="IPR023862">
    <property type="entry name" value="CHP03960_rSAM"/>
</dbReference>
<dbReference type="Pfam" id="PF04055">
    <property type="entry name" value="Radical_SAM"/>
    <property type="match status" value="1"/>
</dbReference>
<dbReference type="RefSeq" id="WP_373855479.1">
    <property type="nucleotide sequence ID" value="NZ_BFAV01000153.1"/>
</dbReference>
<dbReference type="InterPro" id="IPR007197">
    <property type="entry name" value="rSAM"/>
</dbReference>
<dbReference type="SFLD" id="SFLDG01082">
    <property type="entry name" value="B12-binding_domain_containing"/>
    <property type="match status" value="1"/>
</dbReference>
<sequence length="624" mass="70204">MMQRTLEKILPHVQKPARYTGGEWNAVVKEWHDIDVKIAFAFPDVYEVGMSHLGLQILYHVVNTRGDALMERVFAPWVDMEKVLRKGGIPLFSLESRRPLGDFDIIAFTLQYEMTFTNLLNMLDLAGLPLRSSRRNRNHPLVIAGGPCAFNPEPLADFADAFIIGEGEEIIGEIIDLYKVSKGKSRLDLLKAMAGIRGVYVPSLYHIQYFSDGSVSSLAVEPGAPEKVVKRVVSDFDGAPFPQKPVVPYMGVVHDRIMLEVLRGCTRGCRFCQAGVIYRPVREKTPETLVRQAEDMVGSTGHDEISLTSLSTADYTRIKPLVTELLNRLEHKGVGISLPSLRVDAFSVDLAKEVQRVRRSSLTFAPEAGTQRMRDVINKGVTEENLLDAVSASFQAGWHAVKLYFMIGLPGERDEDLDGIAHLAVKVLQAGLKCNVSKGRLKVTVSASSYVPKAHTAFQWEPQDSLGELKRKQSYLKEKLKKERKISFNWHDPETSFIEAVLARGDRRLVPVVERAWKLGARFDGWSELFNYDLWHQAFRENGMDPAEYAYRRFSYEDVLPWDHIETGVDKKYLIREHKKAMQGTATPDCRAGRCPGCGLCPALEIKPELPGGDHNFDPLRNLL</sequence>
<dbReference type="SMART" id="SM00729">
    <property type="entry name" value="Elp3"/>
    <property type="match status" value="1"/>
</dbReference>
<accession>A0A2L2XEV2</accession>
<comment type="caution">
    <text evidence="2">The sequence shown here is derived from an EMBL/GenBank/DDBJ whole genome shotgun (WGS) entry which is preliminary data.</text>
</comment>
<dbReference type="PROSITE" id="PS51918">
    <property type="entry name" value="RADICAL_SAM"/>
    <property type="match status" value="1"/>
</dbReference>
<dbReference type="InterPro" id="IPR023404">
    <property type="entry name" value="rSAM_horseshoe"/>
</dbReference>
<gene>
    <name evidence="2" type="ORF">DCCM_3997</name>
</gene>
<dbReference type="PANTHER" id="PTHR42731">
    <property type="entry name" value="SLL1084 PROTEIN"/>
    <property type="match status" value="1"/>
</dbReference>
<proteinExistence type="predicted"/>
<dbReference type="Proteomes" id="UP000239549">
    <property type="component" value="Unassembled WGS sequence"/>
</dbReference>
<feature type="domain" description="Radical SAM core" evidence="1">
    <location>
        <begin position="247"/>
        <end position="489"/>
    </location>
</feature>
<dbReference type="EMBL" id="BFAV01000153">
    <property type="protein sequence ID" value="GBF34877.1"/>
    <property type="molecule type" value="Genomic_DNA"/>
</dbReference>
<dbReference type="Pfam" id="PF19864">
    <property type="entry name" value="Radical_SAM_N2"/>
    <property type="match status" value="1"/>
</dbReference>
<dbReference type="AlphaFoldDB" id="A0A2L2XEV2"/>
<evidence type="ECO:0000313" key="3">
    <source>
        <dbReference type="Proteomes" id="UP000239549"/>
    </source>
</evidence>
<keyword evidence="3" id="KW-1185">Reference proteome</keyword>
<dbReference type="NCBIfam" id="TIGR03960">
    <property type="entry name" value="rSAM_fuse_unch"/>
    <property type="match status" value="1"/>
</dbReference>